<reference evidence="1 2" key="1">
    <citation type="journal article" date="2017" name="Plant Biotechnol. J.">
        <title>A comprehensive draft genome sequence for lupin (Lupinus angustifolius), an emerging health food: insights into plant-microbe interactions and legume evolution.</title>
        <authorList>
            <person name="Hane J.K."/>
            <person name="Ming Y."/>
            <person name="Kamphuis L.G."/>
            <person name="Nelson M.N."/>
            <person name="Garg G."/>
            <person name="Atkins C.A."/>
            <person name="Bayer P.E."/>
            <person name="Bravo A."/>
            <person name="Bringans S."/>
            <person name="Cannon S."/>
            <person name="Edwards D."/>
            <person name="Foley R."/>
            <person name="Gao L.L."/>
            <person name="Harrison M.J."/>
            <person name="Huang W."/>
            <person name="Hurgobin B."/>
            <person name="Li S."/>
            <person name="Liu C.W."/>
            <person name="McGrath A."/>
            <person name="Morahan G."/>
            <person name="Murray J."/>
            <person name="Weller J."/>
            <person name="Jian J."/>
            <person name="Singh K.B."/>
        </authorList>
    </citation>
    <scope>NUCLEOTIDE SEQUENCE [LARGE SCALE GENOMIC DNA]</scope>
    <source>
        <strain evidence="2">cv. Tanjil</strain>
        <tissue evidence="1">Whole plant</tissue>
    </source>
</reference>
<dbReference type="Gramene" id="OIW00110">
    <property type="protein sequence ID" value="OIW00110"/>
    <property type="gene ID" value="TanjilG_29100"/>
</dbReference>
<keyword evidence="2" id="KW-1185">Reference proteome</keyword>
<dbReference type="OMA" id="SMKVVVN"/>
<name>A0A1J7GIB1_LUPAN</name>
<organism evidence="1 2">
    <name type="scientific">Lupinus angustifolius</name>
    <name type="common">Narrow-leaved blue lupine</name>
    <dbReference type="NCBI Taxonomy" id="3871"/>
    <lineage>
        <taxon>Eukaryota</taxon>
        <taxon>Viridiplantae</taxon>
        <taxon>Streptophyta</taxon>
        <taxon>Embryophyta</taxon>
        <taxon>Tracheophyta</taxon>
        <taxon>Spermatophyta</taxon>
        <taxon>Magnoliopsida</taxon>
        <taxon>eudicotyledons</taxon>
        <taxon>Gunneridae</taxon>
        <taxon>Pentapetalae</taxon>
        <taxon>rosids</taxon>
        <taxon>fabids</taxon>
        <taxon>Fabales</taxon>
        <taxon>Fabaceae</taxon>
        <taxon>Papilionoideae</taxon>
        <taxon>50 kb inversion clade</taxon>
        <taxon>genistoids sensu lato</taxon>
        <taxon>core genistoids</taxon>
        <taxon>Genisteae</taxon>
        <taxon>Lupinus</taxon>
    </lineage>
</organism>
<dbReference type="Proteomes" id="UP000188354">
    <property type="component" value="Chromosome LG12"/>
</dbReference>
<dbReference type="EMBL" id="CM007372">
    <property type="protein sequence ID" value="OIW00110.1"/>
    <property type="molecule type" value="Genomic_DNA"/>
</dbReference>
<evidence type="ECO:0000313" key="2">
    <source>
        <dbReference type="Proteomes" id="UP000188354"/>
    </source>
</evidence>
<evidence type="ECO:0000313" key="1">
    <source>
        <dbReference type="EMBL" id="OIW00110.1"/>
    </source>
</evidence>
<gene>
    <name evidence="1" type="ORF">TanjilG_29100</name>
</gene>
<protein>
    <submittedName>
        <fullName evidence="1">Uncharacterized protein</fullName>
    </submittedName>
</protein>
<proteinExistence type="predicted"/>
<sequence>MSSKVKSKNDKSLCEISMEVVANVIRLSTFSILHRTIGGVTTTGKAEKDHDKEPLVPHKFPAPAATKRLQEQLSHANPTFMIKPARGSGPTTTQVIHKERVIPKERVHQVVPKKEESVDGLASEYIHKIRNKLGCGL</sequence>
<accession>A0A1J7GIB1</accession>
<dbReference type="AlphaFoldDB" id="A0A1J7GIB1"/>